<keyword evidence="2" id="KW-0732">Signal</keyword>
<dbReference type="Proteomes" id="UP000285961">
    <property type="component" value="Unassembled WGS sequence"/>
</dbReference>
<protein>
    <recommendedName>
        <fullName evidence="5">Porin</fullName>
    </recommendedName>
</protein>
<dbReference type="AlphaFoldDB" id="A0A419F6N8"/>
<reference evidence="3 4" key="1">
    <citation type="journal article" date="2017" name="ISME J.">
        <title>Energy and carbon metabolisms in a deep terrestrial subsurface fluid microbial community.</title>
        <authorList>
            <person name="Momper L."/>
            <person name="Jungbluth S.P."/>
            <person name="Lee M.D."/>
            <person name="Amend J.P."/>
        </authorList>
    </citation>
    <scope>NUCLEOTIDE SEQUENCE [LARGE SCALE GENOMIC DNA]</scope>
    <source>
        <strain evidence="3">SURF_17</strain>
    </source>
</reference>
<evidence type="ECO:0000313" key="4">
    <source>
        <dbReference type="Proteomes" id="UP000285961"/>
    </source>
</evidence>
<feature type="signal peptide" evidence="2">
    <location>
        <begin position="1"/>
        <end position="23"/>
    </location>
</feature>
<gene>
    <name evidence="3" type="ORF">C4532_03175</name>
</gene>
<sequence>MRKGVWVLAAVLVSFLLISPAWGESSDSVDLQALKEQLNELNKLIQSQQQQIQNQEKKLQDQEQKLQDQEWKLRELEQLTEEPVPYEDMDAIVEKVKAELPPPQDGLTIGGGKIRVTPYGFIRLDAAYDDSAQFMFSGNVVGWAWPEDGKSMPFPFVSADGVQNNADDDNNFSMTATATRLGLNFDGPEFAGGTIKGKIEVDFDELYQNGGDVVAHRIRMRHAYAELLYPTWSLLAGQSWDIIAPRIPNMLDCVVMWGSGNVGYRRPQLRLTKWWDVDGTKITGQASLNHTDRTLSDDFDKDLMLNGVESGWPMVEGRMGVDKQFDSGRKLSLGLSGLIAEEETDFSGPGENDDLDVWLVALDGSLGVVPGLVTVQGEIWTGENIDNVYGGIVQGFVSKRNALGVIVDQEEIEAYGGFIHAMITPRQNLQFNFGYGLDDVDSDDLPANSRSQNWTIFGNTIWTVVPNFDVGLELAWHETKWVGNADGDDFRIQSAFIYKF</sequence>
<keyword evidence="1" id="KW-0175">Coiled coil</keyword>
<evidence type="ECO:0000313" key="3">
    <source>
        <dbReference type="EMBL" id="RJP74093.1"/>
    </source>
</evidence>
<comment type="caution">
    <text evidence="3">The sequence shown here is derived from an EMBL/GenBank/DDBJ whole genome shotgun (WGS) entry which is preliminary data.</text>
</comment>
<name>A0A419F6N8_9BACT</name>
<evidence type="ECO:0008006" key="5">
    <source>
        <dbReference type="Google" id="ProtNLM"/>
    </source>
</evidence>
<feature type="coiled-coil region" evidence="1">
    <location>
        <begin position="31"/>
        <end position="79"/>
    </location>
</feature>
<proteinExistence type="predicted"/>
<feature type="chain" id="PRO_5019037083" description="Porin" evidence="2">
    <location>
        <begin position="24"/>
        <end position="500"/>
    </location>
</feature>
<accession>A0A419F6N8</accession>
<evidence type="ECO:0000256" key="2">
    <source>
        <dbReference type="SAM" id="SignalP"/>
    </source>
</evidence>
<organism evidence="3 4">
    <name type="scientific">Candidatus Abyssobacteria bacterium SURF_17</name>
    <dbReference type="NCBI Taxonomy" id="2093361"/>
    <lineage>
        <taxon>Bacteria</taxon>
        <taxon>Pseudomonadati</taxon>
        <taxon>Candidatus Hydrogenedentota</taxon>
        <taxon>Candidatus Abyssobacteria</taxon>
    </lineage>
</organism>
<dbReference type="EMBL" id="QZKI01000020">
    <property type="protein sequence ID" value="RJP74093.1"/>
    <property type="molecule type" value="Genomic_DNA"/>
</dbReference>
<evidence type="ECO:0000256" key="1">
    <source>
        <dbReference type="SAM" id="Coils"/>
    </source>
</evidence>
<dbReference type="SUPFAM" id="SSF56935">
    <property type="entry name" value="Porins"/>
    <property type="match status" value="1"/>
</dbReference>